<comment type="function">
    <text evidence="10">Site-specific tyrosine recombinase, which acts by catalyzing the cutting and rejoining of the recombining DNA molecules. The XerC-XerD complex is essential to convert dimers of the bacterial chromosome into monomers to permit their segregation at cell division. It also contributes to the segregational stability of plasmids.</text>
</comment>
<name>A0A2P7NSZ4_9PROT</name>
<dbReference type="InterPro" id="IPR002104">
    <property type="entry name" value="Integrase_catalytic"/>
</dbReference>
<dbReference type="PANTHER" id="PTHR30349">
    <property type="entry name" value="PHAGE INTEGRASE-RELATED"/>
    <property type="match status" value="1"/>
</dbReference>
<reference evidence="14 15" key="1">
    <citation type="submission" date="2018-03" db="EMBL/GenBank/DDBJ databases">
        <title>Draft genome of Nitrosomonas supralitoralis APG5.</title>
        <authorList>
            <person name="Urakawa H."/>
            <person name="Lopez J.V."/>
        </authorList>
    </citation>
    <scope>NUCLEOTIDE SEQUENCE [LARGE SCALE GENOMIC DNA]</scope>
    <source>
        <strain evidence="14 15">APG5</strain>
    </source>
</reference>
<evidence type="ECO:0000256" key="7">
    <source>
        <dbReference type="ARBA" id="ARBA00023125"/>
    </source>
</evidence>
<keyword evidence="4 10" id="KW-0132">Cell division</keyword>
<gene>
    <name evidence="10 14" type="primary">xerC</name>
    <name evidence="14" type="ORF">C7H79_12610</name>
</gene>
<dbReference type="NCBIfam" id="TIGR02224">
    <property type="entry name" value="recomb_XerC"/>
    <property type="match status" value="1"/>
</dbReference>
<dbReference type="Pfam" id="PF02899">
    <property type="entry name" value="Phage_int_SAM_1"/>
    <property type="match status" value="1"/>
</dbReference>
<dbReference type="GO" id="GO:0006313">
    <property type="term" value="P:DNA transposition"/>
    <property type="evidence" value="ECO:0007669"/>
    <property type="project" value="UniProtKB-UniRule"/>
</dbReference>
<dbReference type="InterPro" id="IPR013762">
    <property type="entry name" value="Integrase-like_cat_sf"/>
</dbReference>
<comment type="subunit">
    <text evidence="10">Forms a cyclic heterotetrameric complex composed of two molecules of XerC and two molecules of XerD.</text>
</comment>
<comment type="caution">
    <text evidence="14">The sequence shown here is derived from an EMBL/GenBank/DDBJ whole genome shotgun (WGS) entry which is preliminary data.</text>
</comment>
<evidence type="ECO:0000256" key="2">
    <source>
        <dbReference type="ARBA" id="ARBA00006657"/>
    </source>
</evidence>
<proteinExistence type="inferred from homology"/>
<dbReference type="HAMAP" id="MF_01808">
    <property type="entry name" value="Recomb_XerC_XerD"/>
    <property type="match status" value="1"/>
</dbReference>
<feature type="active site" description="O-(3'-phospho-DNA)-tyrosine intermediate" evidence="10">
    <location>
        <position position="274"/>
    </location>
</feature>
<dbReference type="AlphaFoldDB" id="A0A2P7NSZ4"/>
<feature type="domain" description="Tyr recombinase" evidence="12">
    <location>
        <begin position="107"/>
        <end position="287"/>
    </location>
</feature>
<dbReference type="InterPro" id="IPR050090">
    <property type="entry name" value="Tyrosine_recombinase_XerCD"/>
</dbReference>
<evidence type="ECO:0000256" key="10">
    <source>
        <dbReference type="HAMAP-Rule" id="MF_01808"/>
    </source>
</evidence>
<dbReference type="InterPro" id="IPR004107">
    <property type="entry name" value="Integrase_SAM-like_N"/>
</dbReference>
<dbReference type="InterPro" id="IPR044068">
    <property type="entry name" value="CB"/>
</dbReference>
<dbReference type="CDD" id="cd00798">
    <property type="entry name" value="INT_XerDC_C"/>
    <property type="match status" value="1"/>
</dbReference>
<feature type="active site" evidence="10">
    <location>
        <position position="170"/>
    </location>
</feature>
<evidence type="ECO:0000256" key="4">
    <source>
        <dbReference type="ARBA" id="ARBA00022618"/>
    </source>
</evidence>
<evidence type="ECO:0000313" key="14">
    <source>
        <dbReference type="EMBL" id="PSJ16593.1"/>
    </source>
</evidence>
<keyword evidence="7 10" id="KW-0238">DNA-binding</keyword>
<evidence type="ECO:0000256" key="11">
    <source>
        <dbReference type="NCBIfam" id="TIGR02224"/>
    </source>
</evidence>
<organism evidence="14 15">
    <name type="scientific">Nitrosomonas supralitoralis</name>
    <dbReference type="NCBI Taxonomy" id="2116706"/>
    <lineage>
        <taxon>Bacteria</taxon>
        <taxon>Pseudomonadati</taxon>
        <taxon>Pseudomonadota</taxon>
        <taxon>Betaproteobacteria</taxon>
        <taxon>Nitrosomonadales</taxon>
        <taxon>Nitrosomonadaceae</taxon>
        <taxon>Nitrosomonas</taxon>
    </lineage>
</organism>
<evidence type="ECO:0000256" key="3">
    <source>
        <dbReference type="ARBA" id="ARBA00022490"/>
    </source>
</evidence>
<dbReference type="GO" id="GO:0051301">
    <property type="term" value="P:cell division"/>
    <property type="evidence" value="ECO:0007669"/>
    <property type="project" value="UniProtKB-UniRule"/>
</dbReference>
<evidence type="ECO:0000256" key="1">
    <source>
        <dbReference type="ARBA" id="ARBA00004496"/>
    </source>
</evidence>
<protein>
    <recommendedName>
        <fullName evidence="10 11">Tyrosine recombinase XerC</fullName>
    </recommendedName>
</protein>
<dbReference type="OrthoDB" id="9801717at2"/>
<dbReference type="PROSITE" id="PS51898">
    <property type="entry name" value="TYR_RECOMBINASE"/>
    <property type="match status" value="1"/>
</dbReference>
<dbReference type="Pfam" id="PF00589">
    <property type="entry name" value="Phage_integrase"/>
    <property type="match status" value="1"/>
</dbReference>
<feature type="active site" evidence="10">
    <location>
        <position position="242"/>
    </location>
</feature>
<evidence type="ECO:0000256" key="9">
    <source>
        <dbReference type="ARBA" id="ARBA00023306"/>
    </source>
</evidence>
<dbReference type="Gene3D" id="1.10.150.130">
    <property type="match status" value="1"/>
</dbReference>
<dbReference type="RefSeq" id="WP_106707615.1">
    <property type="nucleotide sequence ID" value="NZ_PXXU01000043.1"/>
</dbReference>
<evidence type="ECO:0000313" key="15">
    <source>
        <dbReference type="Proteomes" id="UP000241912"/>
    </source>
</evidence>
<dbReference type="InterPro" id="IPR010998">
    <property type="entry name" value="Integrase_recombinase_N"/>
</dbReference>
<keyword evidence="6 10" id="KW-0229">DNA integration</keyword>
<dbReference type="GO" id="GO:0005737">
    <property type="term" value="C:cytoplasm"/>
    <property type="evidence" value="ECO:0007669"/>
    <property type="project" value="UniProtKB-SubCell"/>
</dbReference>
<dbReference type="SUPFAM" id="SSF56349">
    <property type="entry name" value="DNA breaking-rejoining enzymes"/>
    <property type="match status" value="1"/>
</dbReference>
<comment type="subcellular location">
    <subcellularLocation>
        <location evidence="1 10">Cytoplasm</location>
    </subcellularLocation>
</comment>
<keyword evidence="9 10" id="KW-0131">Cell cycle</keyword>
<evidence type="ECO:0000256" key="6">
    <source>
        <dbReference type="ARBA" id="ARBA00022908"/>
    </source>
</evidence>
<sequence>MNSTPELLAAAYINHLTYERRLSLLTRECYARDIRVLLQYLNKDDLQQVHSPNIRQAIAQFHGKGLGGRSLARMLSAWRGFYNFLIRNHGYQHNPCHAVRVPKSPQKLPHALSPDETTRLLEFPVENILTARDSAMFELFYSSGLRLAELTQLRPADVHFAEGMVRVMGKGGKARIVPVGEHALQSLTVWLELRLRIIKPNVAALFISQRGDAISMRAIAYRLKNRAKQQGMHQNVHPHVLRHSFASHVLQSSGDLRAVQEMLGHAHITSTQVYTHLDFQHLTKIYDSAHPRAKKKIKP</sequence>
<dbReference type="GO" id="GO:0007059">
    <property type="term" value="P:chromosome segregation"/>
    <property type="evidence" value="ECO:0007669"/>
    <property type="project" value="UniProtKB-UniRule"/>
</dbReference>
<dbReference type="Gene3D" id="1.10.443.10">
    <property type="entry name" value="Intergrase catalytic core"/>
    <property type="match status" value="1"/>
</dbReference>
<dbReference type="EMBL" id="PXXU01000043">
    <property type="protein sequence ID" value="PSJ16593.1"/>
    <property type="molecule type" value="Genomic_DNA"/>
</dbReference>
<feature type="domain" description="Core-binding (CB)" evidence="13">
    <location>
        <begin position="3"/>
        <end position="86"/>
    </location>
</feature>
<keyword evidence="8 10" id="KW-0233">DNA recombination</keyword>
<dbReference type="InterPro" id="IPR011010">
    <property type="entry name" value="DNA_brk_join_enz"/>
</dbReference>
<keyword evidence="3 10" id="KW-0963">Cytoplasm</keyword>
<feature type="active site" evidence="10">
    <location>
        <position position="146"/>
    </location>
</feature>
<keyword evidence="5 10" id="KW-0159">Chromosome partition</keyword>
<feature type="active site" evidence="10">
    <location>
        <position position="265"/>
    </location>
</feature>
<evidence type="ECO:0000256" key="5">
    <source>
        <dbReference type="ARBA" id="ARBA00022829"/>
    </source>
</evidence>
<evidence type="ECO:0000259" key="13">
    <source>
        <dbReference type="PROSITE" id="PS51900"/>
    </source>
</evidence>
<dbReference type="GO" id="GO:0009037">
    <property type="term" value="F:tyrosine-based site-specific recombinase activity"/>
    <property type="evidence" value="ECO:0007669"/>
    <property type="project" value="UniProtKB-UniRule"/>
</dbReference>
<comment type="similarity">
    <text evidence="2 10">Belongs to the 'phage' integrase family. XerC subfamily.</text>
</comment>
<evidence type="ECO:0000256" key="8">
    <source>
        <dbReference type="ARBA" id="ARBA00023172"/>
    </source>
</evidence>
<dbReference type="InterPro" id="IPR011931">
    <property type="entry name" value="Recomb_XerC"/>
</dbReference>
<accession>A0A2P7NSZ4</accession>
<keyword evidence="15" id="KW-1185">Reference proteome</keyword>
<dbReference type="Proteomes" id="UP000241912">
    <property type="component" value="Unassembled WGS sequence"/>
</dbReference>
<dbReference type="InterPro" id="IPR023009">
    <property type="entry name" value="Tyrosine_recombinase_XerC/XerD"/>
</dbReference>
<feature type="active site" evidence="10">
    <location>
        <position position="239"/>
    </location>
</feature>
<dbReference type="GO" id="GO:0003677">
    <property type="term" value="F:DNA binding"/>
    <property type="evidence" value="ECO:0007669"/>
    <property type="project" value="UniProtKB-UniRule"/>
</dbReference>
<dbReference type="PANTHER" id="PTHR30349:SF81">
    <property type="entry name" value="TYROSINE RECOMBINASE XERC"/>
    <property type="match status" value="1"/>
</dbReference>
<evidence type="ECO:0000259" key="12">
    <source>
        <dbReference type="PROSITE" id="PS51898"/>
    </source>
</evidence>
<dbReference type="PROSITE" id="PS51900">
    <property type="entry name" value="CB"/>
    <property type="match status" value="1"/>
</dbReference>